<feature type="region of interest" description="Disordered" evidence="1">
    <location>
        <begin position="1"/>
        <end position="27"/>
    </location>
</feature>
<evidence type="ECO:0000256" key="1">
    <source>
        <dbReference type="SAM" id="MobiDB-lite"/>
    </source>
</evidence>
<dbReference type="Proteomes" id="UP001607303">
    <property type="component" value="Unassembled WGS sequence"/>
</dbReference>
<feature type="non-terminal residue" evidence="2">
    <location>
        <position position="185"/>
    </location>
</feature>
<evidence type="ECO:0000313" key="3">
    <source>
        <dbReference type="Proteomes" id="UP001607303"/>
    </source>
</evidence>
<comment type="caution">
    <text evidence="2">The sequence shown here is derived from an EMBL/GenBank/DDBJ whole genome shotgun (WGS) entry which is preliminary data.</text>
</comment>
<reference evidence="2 3" key="1">
    <citation type="journal article" date="2024" name="Ann. Entomol. Soc. Am.">
        <title>Genomic analyses of the southern and eastern yellowjacket wasps (Hymenoptera: Vespidae) reveal evolutionary signatures of social life.</title>
        <authorList>
            <person name="Catto M.A."/>
            <person name="Caine P.B."/>
            <person name="Orr S.E."/>
            <person name="Hunt B.G."/>
            <person name="Goodisman M.A.D."/>
        </authorList>
    </citation>
    <scope>NUCLEOTIDE SEQUENCE [LARGE SCALE GENOMIC DNA]</scope>
    <source>
        <strain evidence="2">232</strain>
        <tissue evidence="2">Head and thorax</tissue>
    </source>
</reference>
<accession>A0ABD2CA60</accession>
<gene>
    <name evidence="2" type="ORF">V1477_010244</name>
</gene>
<dbReference type="EMBL" id="JAYRBN010000059">
    <property type="protein sequence ID" value="KAL2741183.1"/>
    <property type="molecule type" value="Genomic_DNA"/>
</dbReference>
<protein>
    <submittedName>
        <fullName evidence="2">Uncharacterized protein</fullName>
    </submittedName>
</protein>
<dbReference type="AlphaFoldDB" id="A0ABD2CA60"/>
<proteinExistence type="predicted"/>
<evidence type="ECO:0000313" key="2">
    <source>
        <dbReference type="EMBL" id="KAL2741183.1"/>
    </source>
</evidence>
<organism evidence="2 3">
    <name type="scientific">Vespula maculifrons</name>
    <name type="common">Eastern yellow jacket</name>
    <name type="synonym">Wasp</name>
    <dbReference type="NCBI Taxonomy" id="7453"/>
    <lineage>
        <taxon>Eukaryota</taxon>
        <taxon>Metazoa</taxon>
        <taxon>Ecdysozoa</taxon>
        <taxon>Arthropoda</taxon>
        <taxon>Hexapoda</taxon>
        <taxon>Insecta</taxon>
        <taxon>Pterygota</taxon>
        <taxon>Neoptera</taxon>
        <taxon>Endopterygota</taxon>
        <taxon>Hymenoptera</taxon>
        <taxon>Apocrita</taxon>
        <taxon>Aculeata</taxon>
        <taxon>Vespoidea</taxon>
        <taxon>Vespidae</taxon>
        <taxon>Vespinae</taxon>
        <taxon>Vespula</taxon>
    </lineage>
</organism>
<sequence length="185" mass="20612">MTKPLVRPSKGPHDQRQGQRRQNKEHRSVACSIINGKHISARGCTNYYPQLSPSENSGGVEESGPTMAVWKVVVVIVEVGRTASHGRVDDHKVSFSKCDITYSYFVSEGKCAQNRIMSLLEFPAAQSMDDDYGRYCFTTYTTLCFMVSPYRDRAGLIAYQPRGSRATAGLVEAAELIKLYIAHKI</sequence>
<keyword evidence="3" id="KW-1185">Reference proteome</keyword>
<name>A0ABD2CA60_VESMC</name>